<dbReference type="OrthoDB" id="166907at2759"/>
<reference evidence="10 11" key="1">
    <citation type="submission" date="2015-01" db="EMBL/GenBank/DDBJ databases">
        <title>The Genome Sequence of Fonsecaea multimorphosa CBS 102226.</title>
        <authorList>
            <consortium name="The Broad Institute Genomics Platform"/>
            <person name="Cuomo C."/>
            <person name="de Hoog S."/>
            <person name="Gorbushina A."/>
            <person name="Stielow B."/>
            <person name="Teixiera M."/>
            <person name="Abouelleil A."/>
            <person name="Chapman S.B."/>
            <person name="Priest M."/>
            <person name="Young S.K."/>
            <person name="Wortman J."/>
            <person name="Nusbaum C."/>
            <person name="Birren B."/>
        </authorList>
    </citation>
    <scope>NUCLEOTIDE SEQUENCE [LARGE SCALE GENOMIC DNA]</scope>
    <source>
        <strain evidence="10 11">CBS 102226</strain>
    </source>
</reference>
<protein>
    <recommendedName>
        <fullName evidence="5">Elongator complex protein 5</fullName>
    </recommendedName>
</protein>
<dbReference type="Pfam" id="PF10483">
    <property type="entry name" value="Elong_Iki1"/>
    <property type="match status" value="1"/>
</dbReference>
<dbReference type="STRING" id="1442371.A0A0D2K104"/>
<dbReference type="RefSeq" id="XP_016630812.1">
    <property type="nucleotide sequence ID" value="XM_016777906.1"/>
</dbReference>
<gene>
    <name evidence="10" type="ORF">Z520_07408</name>
</gene>
<dbReference type="EMBL" id="KN848076">
    <property type="protein sequence ID" value="KIX96689.1"/>
    <property type="molecule type" value="Genomic_DNA"/>
</dbReference>
<keyword evidence="9" id="KW-0732">Signal</keyword>
<dbReference type="GO" id="GO:0000049">
    <property type="term" value="F:tRNA binding"/>
    <property type="evidence" value="ECO:0007669"/>
    <property type="project" value="TreeGrafter"/>
</dbReference>
<evidence type="ECO:0000313" key="10">
    <source>
        <dbReference type="EMBL" id="KIX96689.1"/>
    </source>
</evidence>
<keyword evidence="11" id="KW-1185">Reference proteome</keyword>
<dbReference type="GeneID" id="27713154"/>
<dbReference type="UniPathway" id="UPA00988"/>
<accession>A0A0D2K104</accession>
<dbReference type="GO" id="GO:0005634">
    <property type="term" value="C:nucleus"/>
    <property type="evidence" value="ECO:0007669"/>
    <property type="project" value="UniProtKB-SubCell"/>
</dbReference>
<dbReference type="PANTHER" id="PTHR15641">
    <property type="entry name" value="ELONGATOR COMPLEX PROTEIN 5"/>
    <property type="match status" value="1"/>
</dbReference>
<comment type="similarity">
    <text evidence="4">Belongs to the ELP5 family.</text>
</comment>
<evidence type="ECO:0000256" key="8">
    <source>
        <dbReference type="ARBA" id="ARBA00023242"/>
    </source>
</evidence>
<evidence type="ECO:0000256" key="6">
    <source>
        <dbReference type="ARBA" id="ARBA00022490"/>
    </source>
</evidence>
<dbReference type="Gene3D" id="3.40.50.300">
    <property type="entry name" value="P-loop containing nucleotide triphosphate hydrolases"/>
    <property type="match status" value="1"/>
</dbReference>
<organism evidence="10 11">
    <name type="scientific">Fonsecaea multimorphosa CBS 102226</name>
    <dbReference type="NCBI Taxonomy" id="1442371"/>
    <lineage>
        <taxon>Eukaryota</taxon>
        <taxon>Fungi</taxon>
        <taxon>Dikarya</taxon>
        <taxon>Ascomycota</taxon>
        <taxon>Pezizomycotina</taxon>
        <taxon>Eurotiomycetes</taxon>
        <taxon>Chaetothyriomycetidae</taxon>
        <taxon>Chaetothyriales</taxon>
        <taxon>Herpotrichiellaceae</taxon>
        <taxon>Fonsecaea</taxon>
    </lineage>
</organism>
<feature type="signal peptide" evidence="9">
    <location>
        <begin position="1"/>
        <end position="29"/>
    </location>
</feature>
<dbReference type="GO" id="GO:0033588">
    <property type="term" value="C:elongator holoenzyme complex"/>
    <property type="evidence" value="ECO:0007669"/>
    <property type="project" value="InterPro"/>
</dbReference>
<dbReference type="AlphaFoldDB" id="A0A0D2K104"/>
<dbReference type="PANTHER" id="PTHR15641:SF1">
    <property type="entry name" value="ELONGATOR COMPLEX PROTEIN 5"/>
    <property type="match status" value="1"/>
</dbReference>
<proteinExistence type="inferred from homology"/>
<dbReference type="Proteomes" id="UP000053411">
    <property type="component" value="Unassembled WGS sequence"/>
</dbReference>
<evidence type="ECO:0000256" key="1">
    <source>
        <dbReference type="ARBA" id="ARBA00004123"/>
    </source>
</evidence>
<comment type="subcellular location">
    <subcellularLocation>
        <location evidence="2">Cytoplasm</location>
    </subcellularLocation>
    <subcellularLocation>
        <location evidence="1">Nucleus</location>
    </subcellularLocation>
</comment>
<sequence length="395" mass="43084">MSHPPLPHRRTHNLLLISKLLSLSQQQHAQTSPFTLVLDSLEQPARPLTREYLRRARLLSRGAGVVVVFLGFETLTKPVGADYFVPCYRYCQDEGQGQGQGLGLGRRAGMGTGEKIAREVGDILRRSGGKRFLIMIDSLTTLASLSIQPTANLNLTAFLSSLLQPPALQTKGAEQVEGPQISLVAVYHTDVPLPSPPPSTIPSAVLSNSYSPSPLSLLSYLATTVITVHSLPILLAEKSARSKSLAAPSFGLSEETEGVVIGLKPKSLTKLNQGERGVVLELEHRRRSGRGVREWFFLPTSGGTMKKSDGQPFREIVTLLDDHPLFRKSDEGESVEELSGMTFELGLTERQRLEREGVVLPYFDAQKAGGGAGEGGRILYDMGVEDDFDEEEDEI</sequence>
<keyword evidence="8" id="KW-0539">Nucleus</keyword>
<name>A0A0D2K104_9EURO</name>
<evidence type="ECO:0000256" key="2">
    <source>
        <dbReference type="ARBA" id="ARBA00004496"/>
    </source>
</evidence>
<dbReference type="VEuPathDB" id="FungiDB:Z520_07408"/>
<dbReference type="InterPro" id="IPR019519">
    <property type="entry name" value="Elp5"/>
</dbReference>
<evidence type="ECO:0000256" key="9">
    <source>
        <dbReference type="SAM" id="SignalP"/>
    </source>
</evidence>
<evidence type="ECO:0000256" key="4">
    <source>
        <dbReference type="ARBA" id="ARBA00009567"/>
    </source>
</evidence>
<evidence type="ECO:0000256" key="7">
    <source>
        <dbReference type="ARBA" id="ARBA00022694"/>
    </source>
</evidence>
<keyword evidence="7" id="KW-0819">tRNA processing</keyword>
<keyword evidence="6" id="KW-0963">Cytoplasm</keyword>
<comment type="pathway">
    <text evidence="3">tRNA modification; 5-methoxycarbonylmethyl-2-thiouridine-tRNA biosynthesis.</text>
</comment>
<evidence type="ECO:0000313" key="11">
    <source>
        <dbReference type="Proteomes" id="UP000053411"/>
    </source>
</evidence>
<evidence type="ECO:0000256" key="3">
    <source>
        <dbReference type="ARBA" id="ARBA00005043"/>
    </source>
</evidence>
<feature type="chain" id="PRO_5002245361" description="Elongator complex protein 5" evidence="9">
    <location>
        <begin position="30"/>
        <end position="395"/>
    </location>
</feature>
<dbReference type="CDD" id="cd19496">
    <property type="entry name" value="Elp5"/>
    <property type="match status" value="1"/>
</dbReference>
<evidence type="ECO:0000256" key="5">
    <source>
        <dbReference type="ARBA" id="ARBA00020264"/>
    </source>
</evidence>
<dbReference type="GO" id="GO:0005829">
    <property type="term" value="C:cytosol"/>
    <property type="evidence" value="ECO:0007669"/>
    <property type="project" value="TreeGrafter"/>
</dbReference>
<dbReference type="InterPro" id="IPR027417">
    <property type="entry name" value="P-loop_NTPase"/>
</dbReference>
<dbReference type="GO" id="GO:0002098">
    <property type="term" value="P:tRNA wobble uridine modification"/>
    <property type="evidence" value="ECO:0007669"/>
    <property type="project" value="InterPro"/>
</dbReference>